<evidence type="ECO:0000256" key="5">
    <source>
        <dbReference type="PROSITE-ProRule" id="PRU01240"/>
    </source>
</evidence>
<feature type="active site" description="Charge relay system" evidence="5">
    <location>
        <position position="66"/>
    </location>
</feature>
<organism evidence="7 8">
    <name type="scientific">Tetradesmus obliquus</name>
    <name type="common">Green alga</name>
    <name type="synonym">Acutodesmus obliquus</name>
    <dbReference type="NCBI Taxonomy" id="3088"/>
    <lineage>
        <taxon>Eukaryota</taxon>
        <taxon>Viridiplantae</taxon>
        <taxon>Chlorophyta</taxon>
        <taxon>core chlorophytes</taxon>
        <taxon>Chlorophyceae</taxon>
        <taxon>CS clade</taxon>
        <taxon>Sphaeropleales</taxon>
        <taxon>Scenedesmaceae</taxon>
        <taxon>Tetradesmus</taxon>
    </lineage>
</organism>
<dbReference type="PRINTS" id="PR00723">
    <property type="entry name" value="SUBTILISIN"/>
</dbReference>
<sequence length="317" mass="31828">MARVGAYDSSSNSVVDAAAAIAASNVIVVTIDTGCDRTHPELNCRALVDFVDASSSAYYGTDGNGHGTHVAGIISAAANGQGMTGVVPGMPLLALKVLNKDGSGMLSTIYTALAHVLKLLQSGTRIAAVNMSLTMNDGTTPPDASDRDVTCGYIRVIAAYGTAVVVAAGNSAIDMSNTLPGLCPEAIAVTALNNVDGPAYFSNRASSSSSAAILGTLVAAPGVNINSTVPVVQGSYEIMSGTSMAAPFVTGGFALCHLSGDCKLSPSPGVTPAAAANYPLLLGAARAAPCGSKGRCGPGWGSSGNYNYGYMLNLRQL</sequence>
<dbReference type="InterPro" id="IPR036852">
    <property type="entry name" value="Peptidase_S8/S53_dom_sf"/>
</dbReference>
<name>A0ABY8TFW3_TETOB</name>
<dbReference type="InterPro" id="IPR022398">
    <property type="entry name" value="Peptidase_S8_His-AS"/>
</dbReference>
<proteinExistence type="inferred from homology"/>
<evidence type="ECO:0000256" key="3">
    <source>
        <dbReference type="ARBA" id="ARBA00022801"/>
    </source>
</evidence>
<evidence type="ECO:0000256" key="1">
    <source>
        <dbReference type="ARBA" id="ARBA00011073"/>
    </source>
</evidence>
<dbReference type="Gene3D" id="3.40.50.200">
    <property type="entry name" value="Peptidase S8/S53 domain"/>
    <property type="match status" value="1"/>
</dbReference>
<dbReference type="PANTHER" id="PTHR43806:SF11">
    <property type="entry name" value="CEREVISIN-RELATED"/>
    <property type="match status" value="1"/>
</dbReference>
<dbReference type="PROSITE" id="PS00137">
    <property type="entry name" value="SUBTILASE_HIS"/>
    <property type="match status" value="1"/>
</dbReference>
<reference evidence="7 8" key="1">
    <citation type="submission" date="2023-05" db="EMBL/GenBank/DDBJ databases">
        <title>A 100% complete, gapless, phased diploid assembly of the Scenedesmus obliquus UTEX 3031 genome.</title>
        <authorList>
            <person name="Biondi T.C."/>
            <person name="Hanschen E.R."/>
            <person name="Kwon T."/>
            <person name="Eng W."/>
            <person name="Kruse C.P.S."/>
            <person name="Koehler S.I."/>
            <person name="Kunde Y."/>
            <person name="Gleasner C.D."/>
            <person name="You Mak K.T."/>
            <person name="Polle J."/>
            <person name="Hovde B.T."/>
            <person name="Starkenburg S.R."/>
        </authorList>
    </citation>
    <scope>NUCLEOTIDE SEQUENCE [LARGE SCALE GENOMIC DNA]</scope>
    <source>
        <strain evidence="7 8">DOE0152z</strain>
    </source>
</reference>
<evidence type="ECO:0000259" key="6">
    <source>
        <dbReference type="Pfam" id="PF00082"/>
    </source>
</evidence>
<dbReference type="SUPFAM" id="SSF52743">
    <property type="entry name" value="Subtilisin-like"/>
    <property type="match status" value="1"/>
</dbReference>
<feature type="active site" description="Charge relay system" evidence="5">
    <location>
        <position position="243"/>
    </location>
</feature>
<comment type="similarity">
    <text evidence="1 5">Belongs to the peptidase S8 family.</text>
</comment>
<evidence type="ECO:0000313" key="7">
    <source>
        <dbReference type="EMBL" id="WIA07964.1"/>
    </source>
</evidence>
<dbReference type="InterPro" id="IPR050131">
    <property type="entry name" value="Peptidase_S8_subtilisin-like"/>
</dbReference>
<dbReference type="PROSITE" id="PS51892">
    <property type="entry name" value="SUBTILASE"/>
    <property type="match status" value="1"/>
</dbReference>
<dbReference type="PROSITE" id="PS00138">
    <property type="entry name" value="SUBTILASE_SER"/>
    <property type="match status" value="1"/>
</dbReference>
<evidence type="ECO:0000256" key="2">
    <source>
        <dbReference type="ARBA" id="ARBA00022670"/>
    </source>
</evidence>
<keyword evidence="8" id="KW-1185">Reference proteome</keyword>
<dbReference type="PANTHER" id="PTHR43806">
    <property type="entry name" value="PEPTIDASE S8"/>
    <property type="match status" value="1"/>
</dbReference>
<dbReference type="InterPro" id="IPR023828">
    <property type="entry name" value="Peptidase_S8_Ser-AS"/>
</dbReference>
<keyword evidence="2 5" id="KW-0645">Protease</keyword>
<evidence type="ECO:0000313" key="8">
    <source>
        <dbReference type="Proteomes" id="UP001244341"/>
    </source>
</evidence>
<accession>A0ABY8TFW3</accession>
<dbReference type="Pfam" id="PF00082">
    <property type="entry name" value="Peptidase_S8"/>
    <property type="match status" value="1"/>
</dbReference>
<keyword evidence="4 5" id="KW-0720">Serine protease</keyword>
<gene>
    <name evidence="7" type="ORF">OEZ85_007438</name>
</gene>
<dbReference type="InterPro" id="IPR015500">
    <property type="entry name" value="Peptidase_S8_subtilisin-rel"/>
</dbReference>
<dbReference type="EMBL" id="CP126208">
    <property type="protein sequence ID" value="WIA07964.1"/>
    <property type="molecule type" value="Genomic_DNA"/>
</dbReference>
<feature type="active site" description="Charge relay system" evidence="5">
    <location>
        <position position="32"/>
    </location>
</feature>
<evidence type="ECO:0000256" key="4">
    <source>
        <dbReference type="ARBA" id="ARBA00022825"/>
    </source>
</evidence>
<keyword evidence="3 5" id="KW-0378">Hydrolase</keyword>
<dbReference type="InterPro" id="IPR000209">
    <property type="entry name" value="Peptidase_S8/S53_dom"/>
</dbReference>
<feature type="domain" description="Peptidase S8/S53" evidence="6">
    <location>
        <begin position="24"/>
        <end position="255"/>
    </location>
</feature>
<protein>
    <recommendedName>
        <fullName evidence="6">Peptidase S8/S53 domain-containing protein</fullName>
    </recommendedName>
</protein>
<dbReference type="Proteomes" id="UP001244341">
    <property type="component" value="Chromosome 1b"/>
</dbReference>